<proteinExistence type="predicted"/>
<feature type="transmembrane region" description="Helical" evidence="1">
    <location>
        <begin position="97"/>
        <end position="119"/>
    </location>
</feature>
<protein>
    <submittedName>
        <fullName evidence="2">Cyclic nucleotide-binding protein</fullName>
    </submittedName>
</protein>
<evidence type="ECO:0000256" key="1">
    <source>
        <dbReference type="SAM" id="Phobius"/>
    </source>
</evidence>
<comment type="caution">
    <text evidence="2">The sequence shown here is derived from an EMBL/GenBank/DDBJ whole genome shotgun (WGS) entry which is preliminary data.</text>
</comment>
<organism evidence="2 3">
    <name type="scientific">Methylopila jiangsuensis</name>
    <dbReference type="NCBI Taxonomy" id="586230"/>
    <lineage>
        <taxon>Bacteria</taxon>
        <taxon>Pseudomonadati</taxon>
        <taxon>Pseudomonadota</taxon>
        <taxon>Alphaproteobacteria</taxon>
        <taxon>Hyphomicrobiales</taxon>
        <taxon>Methylopilaceae</taxon>
        <taxon>Methylopila</taxon>
    </lineage>
</organism>
<name>A0A9W6JGX7_9HYPH</name>
<evidence type="ECO:0000313" key="3">
    <source>
        <dbReference type="Proteomes" id="UP001143364"/>
    </source>
</evidence>
<reference evidence="2" key="1">
    <citation type="journal article" date="2014" name="Int. J. Syst. Evol. Microbiol.">
        <title>Complete genome sequence of Corynebacterium casei LMG S-19264T (=DSM 44701T), isolated from a smear-ripened cheese.</title>
        <authorList>
            <consortium name="US DOE Joint Genome Institute (JGI-PGF)"/>
            <person name="Walter F."/>
            <person name="Albersmeier A."/>
            <person name="Kalinowski J."/>
            <person name="Ruckert C."/>
        </authorList>
    </citation>
    <scope>NUCLEOTIDE SEQUENCE</scope>
    <source>
        <strain evidence="2">VKM B-2555</strain>
    </source>
</reference>
<feature type="transmembrane region" description="Helical" evidence="1">
    <location>
        <begin position="62"/>
        <end position="85"/>
    </location>
</feature>
<accession>A0A9W6JGX7</accession>
<evidence type="ECO:0000313" key="2">
    <source>
        <dbReference type="EMBL" id="GLK75338.1"/>
    </source>
</evidence>
<gene>
    <name evidence="2" type="ORF">GCM10008171_05920</name>
</gene>
<dbReference type="EMBL" id="BSFK01000005">
    <property type="protein sequence ID" value="GLK75338.1"/>
    <property type="molecule type" value="Genomic_DNA"/>
</dbReference>
<keyword evidence="3" id="KW-1185">Reference proteome</keyword>
<dbReference type="InterPro" id="IPR010406">
    <property type="entry name" value="DUF1003"/>
</dbReference>
<dbReference type="AlphaFoldDB" id="A0A9W6JGX7"/>
<dbReference type="Pfam" id="PF06210">
    <property type="entry name" value="DUF1003"/>
    <property type="match status" value="1"/>
</dbReference>
<sequence>MTDHAGNLQNGAARWFGKAVEALDESEARVLRHAKTRRVLTRDPNEAFDDGMSFGERLADKVATFGGSWTFIILFCALLVLWTAANVWLLTRPFDPYPFIFLNLMLSMLAALQAPVIMMSQNRQSAKDRHNAQLDYEVNLKAEIEIMALHEKLDRLRDENIMALLAKQQEQITLLTELVARRPDDGGAVGAR</sequence>
<dbReference type="PANTHER" id="PTHR41386:SF1">
    <property type="entry name" value="MEMBRANE PROTEIN"/>
    <property type="match status" value="1"/>
</dbReference>
<keyword evidence="1" id="KW-0812">Transmembrane</keyword>
<dbReference type="RefSeq" id="WP_271203294.1">
    <property type="nucleotide sequence ID" value="NZ_BSFK01000005.1"/>
</dbReference>
<dbReference type="Proteomes" id="UP001143364">
    <property type="component" value="Unassembled WGS sequence"/>
</dbReference>
<keyword evidence="1" id="KW-1133">Transmembrane helix</keyword>
<reference evidence="2" key="2">
    <citation type="submission" date="2023-01" db="EMBL/GenBank/DDBJ databases">
        <authorList>
            <person name="Sun Q."/>
            <person name="Evtushenko L."/>
        </authorList>
    </citation>
    <scope>NUCLEOTIDE SEQUENCE</scope>
    <source>
        <strain evidence="2">VKM B-2555</strain>
    </source>
</reference>
<keyword evidence="1" id="KW-0472">Membrane</keyword>
<dbReference type="PANTHER" id="PTHR41386">
    <property type="entry name" value="INTEGRAL MEMBRANE PROTEIN-RELATED"/>
    <property type="match status" value="1"/>
</dbReference>